<organism evidence="1 2">
    <name type="scientific">Veillonella criceti</name>
    <dbReference type="NCBI Taxonomy" id="103891"/>
    <lineage>
        <taxon>Bacteria</taxon>
        <taxon>Bacillati</taxon>
        <taxon>Bacillota</taxon>
        <taxon>Negativicutes</taxon>
        <taxon>Veillonellales</taxon>
        <taxon>Veillonellaceae</taxon>
        <taxon>Veillonella</taxon>
    </lineage>
</organism>
<evidence type="ECO:0000313" key="1">
    <source>
        <dbReference type="EMBL" id="SUP42249.1"/>
    </source>
</evidence>
<sequence length="132" mass="14739">MIPISRISDAIDAILSEKLPHIPFKQEVLGPTYPKELTAYICCDTISYEKQNKGCEIGMATYTIQIICPNPKGITNEIEGYAMDVCEVLRNEYTLDDWAMDSHVKKVIFATPAGISTIGVAVITLEVEYYDE</sequence>
<gene>
    <name evidence="1" type="ORF">NCTC12020_00830</name>
</gene>
<accession>A0A380NL20</accession>
<keyword evidence="2" id="KW-1185">Reference proteome</keyword>
<dbReference type="OrthoDB" id="1623882at2"/>
<dbReference type="RefSeq" id="WP_115310043.1">
    <property type="nucleotide sequence ID" value="NZ_UHIO01000001.1"/>
</dbReference>
<reference evidence="1 2" key="1">
    <citation type="submission" date="2018-06" db="EMBL/GenBank/DDBJ databases">
        <authorList>
            <consortium name="Pathogen Informatics"/>
            <person name="Doyle S."/>
        </authorList>
    </citation>
    <scope>NUCLEOTIDE SEQUENCE [LARGE SCALE GENOMIC DNA]</scope>
    <source>
        <strain evidence="1 2">NCTC12020</strain>
    </source>
</reference>
<protein>
    <submittedName>
        <fullName evidence="1">Uncharacterized protein</fullName>
    </submittedName>
</protein>
<dbReference type="EMBL" id="UHIO01000001">
    <property type="protein sequence ID" value="SUP42249.1"/>
    <property type="molecule type" value="Genomic_DNA"/>
</dbReference>
<dbReference type="Proteomes" id="UP000255367">
    <property type="component" value="Unassembled WGS sequence"/>
</dbReference>
<name>A0A380NL20_9FIRM</name>
<dbReference type="AlphaFoldDB" id="A0A380NL20"/>
<proteinExistence type="predicted"/>
<evidence type="ECO:0000313" key="2">
    <source>
        <dbReference type="Proteomes" id="UP000255367"/>
    </source>
</evidence>